<evidence type="ECO:0000259" key="3">
    <source>
        <dbReference type="PROSITE" id="PS50112"/>
    </source>
</evidence>
<evidence type="ECO:0000313" key="6">
    <source>
        <dbReference type="EMBL" id="SFE94510.1"/>
    </source>
</evidence>
<feature type="domain" description="STAS" evidence="5">
    <location>
        <begin position="1525"/>
        <end position="1636"/>
    </location>
</feature>
<feature type="domain" description="PAS" evidence="3">
    <location>
        <begin position="1384"/>
        <end position="1446"/>
    </location>
</feature>
<dbReference type="Pfam" id="PF13191">
    <property type="entry name" value="AAA_16"/>
    <property type="match status" value="1"/>
</dbReference>
<dbReference type="SMART" id="SM00065">
    <property type="entry name" value="GAF"/>
    <property type="match status" value="1"/>
</dbReference>
<keyword evidence="7" id="KW-1185">Reference proteome</keyword>
<proteinExistence type="predicted"/>
<evidence type="ECO:0000256" key="1">
    <source>
        <dbReference type="SAM" id="Coils"/>
    </source>
</evidence>
<dbReference type="Gene3D" id="3.30.750.24">
    <property type="entry name" value="STAS domain"/>
    <property type="match status" value="1"/>
</dbReference>
<dbReference type="InterPro" id="IPR041664">
    <property type="entry name" value="AAA_16"/>
</dbReference>
<dbReference type="SUPFAM" id="SSF55785">
    <property type="entry name" value="PYP-like sensor domain (PAS domain)"/>
    <property type="match status" value="1"/>
</dbReference>
<dbReference type="InterPro" id="IPR027417">
    <property type="entry name" value="P-loop_NTPase"/>
</dbReference>
<dbReference type="PANTHER" id="PTHR43642">
    <property type="entry name" value="HYBRID SIGNAL TRANSDUCTION HISTIDINE KINASE G"/>
    <property type="match status" value="1"/>
</dbReference>
<dbReference type="Gene3D" id="3.30.450.20">
    <property type="entry name" value="PAS domain"/>
    <property type="match status" value="1"/>
</dbReference>
<dbReference type="Gene3D" id="3.30.450.40">
    <property type="match status" value="1"/>
</dbReference>
<evidence type="ECO:0000259" key="4">
    <source>
        <dbReference type="PROSITE" id="PS50113"/>
    </source>
</evidence>
<accession>A0A1I2EQL5</accession>
<evidence type="ECO:0000259" key="5">
    <source>
        <dbReference type="PROSITE" id="PS50801"/>
    </source>
</evidence>
<dbReference type="STRING" id="54.SAMN02745121_06180"/>
<dbReference type="EMBL" id="FOMX01000023">
    <property type="protein sequence ID" value="SFE94510.1"/>
    <property type="molecule type" value="Genomic_DNA"/>
</dbReference>
<dbReference type="CDD" id="cd07041">
    <property type="entry name" value="STAS_RsbR_RsbS_like"/>
    <property type="match status" value="1"/>
</dbReference>
<reference evidence="7" key="1">
    <citation type="submission" date="2016-10" db="EMBL/GenBank/DDBJ databases">
        <authorList>
            <person name="Varghese N."/>
            <person name="Submissions S."/>
        </authorList>
    </citation>
    <scope>NUCLEOTIDE SEQUENCE [LARGE SCALE GENOMIC DNA]</scope>
    <source>
        <strain evidence="7">ATCC 25963</strain>
    </source>
</reference>
<protein>
    <submittedName>
        <fullName evidence="6">PAS domain S-box-containing protein</fullName>
    </submittedName>
</protein>
<dbReference type="Gene3D" id="3.40.50.300">
    <property type="entry name" value="P-loop containing nucleotide triphosphate hydrolases"/>
    <property type="match status" value="1"/>
</dbReference>
<evidence type="ECO:0000259" key="2">
    <source>
        <dbReference type="PROSITE" id="PS50011"/>
    </source>
</evidence>
<dbReference type="NCBIfam" id="TIGR00229">
    <property type="entry name" value="sensory_box"/>
    <property type="match status" value="1"/>
</dbReference>
<dbReference type="SUPFAM" id="SSF52540">
    <property type="entry name" value="P-loop containing nucleoside triphosphate hydrolases"/>
    <property type="match status" value="1"/>
</dbReference>
<dbReference type="SUPFAM" id="SSF55781">
    <property type="entry name" value="GAF domain-like"/>
    <property type="match status" value="1"/>
</dbReference>
<dbReference type="PROSITE" id="PS50801">
    <property type="entry name" value="STAS"/>
    <property type="match status" value="1"/>
</dbReference>
<dbReference type="InterPro" id="IPR035965">
    <property type="entry name" value="PAS-like_dom_sf"/>
</dbReference>
<dbReference type="InterPro" id="IPR029016">
    <property type="entry name" value="GAF-like_dom_sf"/>
</dbReference>
<dbReference type="SUPFAM" id="SSF52091">
    <property type="entry name" value="SpoIIaa-like"/>
    <property type="match status" value="1"/>
</dbReference>
<name>A0A1I2EQL5_9BACT</name>
<dbReference type="Pfam" id="PF01590">
    <property type="entry name" value="GAF"/>
    <property type="match status" value="1"/>
</dbReference>
<feature type="domain" description="Protein kinase" evidence="2">
    <location>
        <begin position="1"/>
        <end position="187"/>
    </location>
</feature>
<dbReference type="Pfam" id="PF00069">
    <property type="entry name" value="Pkinase"/>
    <property type="match status" value="1"/>
</dbReference>
<dbReference type="InterPro" id="IPR000719">
    <property type="entry name" value="Prot_kinase_dom"/>
</dbReference>
<gene>
    <name evidence="6" type="ORF">SAMN02745121_06180</name>
</gene>
<dbReference type="PANTHER" id="PTHR43642:SF1">
    <property type="entry name" value="HYBRID SIGNAL TRANSDUCTION HISTIDINE KINASE G"/>
    <property type="match status" value="1"/>
</dbReference>
<feature type="coiled-coil region" evidence="1">
    <location>
        <begin position="1367"/>
        <end position="1394"/>
    </location>
</feature>
<keyword evidence="1" id="KW-0175">Coiled coil</keyword>
<dbReference type="PROSITE" id="PS50112">
    <property type="entry name" value="PAS"/>
    <property type="match status" value="1"/>
</dbReference>
<evidence type="ECO:0000313" key="7">
    <source>
        <dbReference type="Proteomes" id="UP000199400"/>
    </source>
</evidence>
<dbReference type="InterPro" id="IPR000014">
    <property type="entry name" value="PAS"/>
</dbReference>
<feature type="domain" description="PAC" evidence="4">
    <location>
        <begin position="1458"/>
        <end position="1509"/>
    </location>
</feature>
<dbReference type="InterPro" id="IPR053159">
    <property type="entry name" value="Hybrid_Histidine_Kinase"/>
</dbReference>
<dbReference type="InterPro" id="IPR002645">
    <property type="entry name" value="STAS_dom"/>
</dbReference>
<dbReference type="InterPro" id="IPR011990">
    <property type="entry name" value="TPR-like_helical_dom_sf"/>
</dbReference>
<dbReference type="GO" id="GO:0005524">
    <property type="term" value="F:ATP binding"/>
    <property type="evidence" value="ECO:0007669"/>
    <property type="project" value="InterPro"/>
</dbReference>
<dbReference type="InterPro" id="IPR000700">
    <property type="entry name" value="PAS-assoc_C"/>
</dbReference>
<dbReference type="Pfam" id="PF01740">
    <property type="entry name" value="STAS"/>
    <property type="match status" value="1"/>
</dbReference>
<dbReference type="InterPro" id="IPR036513">
    <property type="entry name" value="STAS_dom_sf"/>
</dbReference>
<dbReference type="InterPro" id="IPR003018">
    <property type="entry name" value="GAF"/>
</dbReference>
<dbReference type="Proteomes" id="UP000199400">
    <property type="component" value="Unassembled WGS sequence"/>
</dbReference>
<organism evidence="6 7">
    <name type="scientific">Nannocystis exedens</name>
    <dbReference type="NCBI Taxonomy" id="54"/>
    <lineage>
        <taxon>Bacteria</taxon>
        <taxon>Pseudomonadati</taxon>
        <taxon>Myxococcota</taxon>
        <taxon>Polyangia</taxon>
        <taxon>Nannocystales</taxon>
        <taxon>Nannocystaceae</taxon>
        <taxon>Nannocystis</taxon>
    </lineage>
</organism>
<dbReference type="InterPro" id="IPR011009">
    <property type="entry name" value="Kinase-like_dom_sf"/>
</dbReference>
<dbReference type="SUPFAM" id="SSF48452">
    <property type="entry name" value="TPR-like"/>
    <property type="match status" value="1"/>
</dbReference>
<dbReference type="PROSITE" id="PS50011">
    <property type="entry name" value="PROTEIN_KINASE_DOM"/>
    <property type="match status" value="1"/>
</dbReference>
<dbReference type="PROSITE" id="PS50113">
    <property type="entry name" value="PAC"/>
    <property type="match status" value="1"/>
</dbReference>
<dbReference type="SUPFAM" id="SSF56112">
    <property type="entry name" value="Protein kinase-like (PK-like)"/>
    <property type="match status" value="1"/>
</dbReference>
<dbReference type="OrthoDB" id="9801841at2"/>
<dbReference type="GO" id="GO:0004672">
    <property type="term" value="F:protein kinase activity"/>
    <property type="evidence" value="ECO:0007669"/>
    <property type="project" value="InterPro"/>
</dbReference>
<sequence length="1651" mass="178123">MIAPAFADAKGSSLSTTLLELVARPLAPERSAVLLRSVAAAVHAMHRQGRVHRHLAPRRIHLDGDDVVELDGADEGADWLAAHRPDELAYAAPELLQPTLHAADHRADLYSLGALFYQLLIGAAPFTAVDLLGWTHAHVAQAPRAPVELRPEVPAPLSDIALKLLAKAADERYQSAAGLVADLDRWLAAAARGGGEQRFTLGLRDVPEQLRISQRLYGRDAELQALEAARERVAQRGAPELALVRGPSGIGKSALVHGLERRHTGQPGVFVAGKFDQYDRDVPYATLVKAFGELARKLLAASEEHLATWRQRLQAELGNLGQLIIDIIPQMELVIGPQPPVPPQPLLEAQNRFNRVLRQFIGVFAQPDQPLILFLDDLQWADAASIRLLQHILTHPDVQHVLVVCAYRDGEIGPSHPWTAALLEIQSADVRVSDLAVAPLPPQHVAALLVDTLRCGPEAADQLAALLHAKTAGNPFFVGQFLTMLAAEGLLYLDPDVGAWRWDLPAIEAKGYTDNIVALMLERLRGLPAAAQRALSLLACAGAEIAPATLAALLGRDEPAVLADLAPALADGLVVARGGQLKFSHDRVQQAAYSLTPEAERAGVHLRIGRELRGPIGAAVAPERLFAVVNHLNAAAPLLTDPAARFDLARLDLQAGRRAKQANAYASALVYLRAALALLPADAWDAHFQLTFDLHRDLSECAYLCNDNDAAEQLFAAALSHARGPLERAEIFTLQISLYYSVGRMQESLDVGQKALRELGVDIPGTPEARLAAFGPMIEAAVARFSALDIEALEHATSVADPARRVAAQVLVSLLPSSFYLDIVLFSIIILRLVELSLVHGETRDSVVGYASFALLLVTVLGEHDMSGRIARMTLRRLEHIADAGVHAKVRTIYGWFTGPWHEPLPQILAHLRAGQQAGVEAGDLSAYGAFALLGQDTLLLCRGDALAQVEEQWARHRSSYVQMQHEIAVMTVDVVLAQLPRLRGARVDADDAVEPGPKIVGSALGTHHFLRMQRLYLLGDLGGALQAAERFAATKGSGLLGTFLGADGDFYCALVAAAVADREPLRRAEMLERVRVQAALSERLAARCPANFRARAELLGAELLRLEGRSAEALPRLEAAARVAAQDSFLAVEAIACERAGELARALGLGVAAVAYFERARSLYARWGATAKLTQLATRVPELGPITPPGSQWLSVDALAVVKATQALSGELMQDKLLSSLMHIVLEHAGAQNGHLLLLERERLVIAAGARTGEQGVEVTLPARPVVVDDELALSIVQYVRRTREQVLLTDARNSPLFAADPHLARGQVRSVLCVPVVRSGALVGLLYLENNWMSGAFTPQRTAVLELLLTQAAISLAVSSLYGDLARENRERKQVEQGLRESEERLRQLVESAGAVPWEADVSAGRLTYIGSQIAGLLGHGSDRFTGDPGFLAGITHPADREALALHLSAAGGEARELEFRVTAEGGEEMWLHSIRAVHKGRGDSPLRRGFFFDATARKRTEASLRDKLEVIAAQQEAIRQLSTPIIEVWEGVVLMPLFGTIDTGQALRMQELLLDAIGRLRARFAIIDLTGVEVVDTGTAHHIIGLVRAVQLLGARGIVVGVRPDVASSIISLGVELGRVPTLSTLREALLMCMQAAAQRRKAGQADR</sequence>
<dbReference type="Gene3D" id="1.10.510.10">
    <property type="entry name" value="Transferase(Phosphotransferase) domain 1"/>
    <property type="match status" value="1"/>
</dbReference>